<name>A0ACC3YRL7_COLTU</name>
<organism evidence="1 2">
    <name type="scientific">Colletotrichum truncatum</name>
    <name type="common">Anthracnose fungus</name>
    <name type="synonym">Colletotrichum capsici</name>
    <dbReference type="NCBI Taxonomy" id="5467"/>
    <lineage>
        <taxon>Eukaryota</taxon>
        <taxon>Fungi</taxon>
        <taxon>Dikarya</taxon>
        <taxon>Ascomycota</taxon>
        <taxon>Pezizomycotina</taxon>
        <taxon>Sordariomycetes</taxon>
        <taxon>Hypocreomycetidae</taxon>
        <taxon>Glomerellales</taxon>
        <taxon>Glomerellaceae</taxon>
        <taxon>Colletotrichum</taxon>
        <taxon>Colletotrichum truncatum species complex</taxon>
    </lineage>
</organism>
<gene>
    <name evidence="1" type="ORF">CTRU02_211344</name>
</gene>
<proteinExistence type="predicted"/>
<reference evidence="1 2" key="1">
    <citation type="journal article" date="2020" name="Phytopathology">
        <title>Genome Sequence Resources of Colletotrichum truncatum, C. plurivorum, C. musicola, and C. sojae: Four Species Pathogenic to Soybean (Glycine max).</title>
        <authorList>
            <person name="Rogerio F."/>
            <person name="Boufleur T.R."/>
            <person name="Ciampi-Guillardi M."/>
            <person name="Sukno S.A."/>
            <person name="Thon M.R."/>
            <person name="Massola Junior N.S."/>
            <person name="Baroncelli R."/>
        </authorList>
    </citation>
    <scope>NUCLEOTIDE SEQUENCE [LARGE SCALE GENOMIC DNA]</scope>
    <source>
        <strain evidence="1 2">CMES1059</strain>
    </source>
</reference>
<dbReference type="Proteomes" id="UP000805649">
    <property type="component" value="Unassembled WGS sequence"/>
</dbReference>
<evidence type="ECO:0000313" key="1">
    <source>
        <dbReference type="EMBL" id="KAL0934545.1"/>
    </source>
</evidence>
<dbReference type="EMBL" id="VUJX02000007">
    <property type="protein sequence ID" value="KAL0934545.1"/>
    <property type="molecule type" value="Genomic_DNA"/>
</dbReference>
<comment type="caution">
    <text evidence="1">The sequence shown here is derived from an EMBL/GenBank/DDBJ whole genome shotgun (WGS) entry which is preliminary data.</text>
</comment>
<accession>A0ACC3YRL7</accession>
<evidence type="ECO:0000313" key="2">
    <source>
        <dbReference type="Proteomes" id="UP000805649"/>
    </source>
</evidence>
<keyword evidence="2" id="KW-1185">Reference proteome</keyword>
<protein>
    <submittedName>
        <fullName evidence="1">Uncharacterized protein</fullName>
    </submittedName>
</protein>
<sequence>MFMIVPIAGENLVNLPNSFLTIPRTNGHHPIGATFHCRQICRLPIVPFHGYRLHLHPPTENTRRHANISNILSELRCSLSADNELHQPLTEHTPARMNAYSFLASRPLLVTFNILLSTIV</sequence>